<evidence type="ECO:0000259" key="2">
    <source>
        <dbReference type="PROSITE" id="PS50234"/>
    </source>
</evidence>
<dbReference type="PANTHER" id="PTHR22588">
    <property type="entry name" value="VWFA DOMAIN-CONTAINING PROTEIN"/>
    <property type="match status" value="1"/>
</dbReference>
<dbReference type="EMBL" id="CAUEEQ010044264">
    <property type="protein sequence ID" value="CAJ0957888.1"/>
    <property type="molecule type" value="Genomic_DNA"/>
</dbReference>
<reference evidence="3" key="1">
    <citation type="submission" date="2023-07" db="EMBL/GenBank/DDBJ databases">
        <authorList>
            <person name="Stuckert A."/>
        </authorList>
    </citation>
    <scope>NUCLEOTIDE SEQUENCE</scope>
</reference>
<dbReference type="PANTHER" id="PTHR22588:SF3">
    <property type="entry name" value="VWFA DOMAIN-CONTAINING PROTEIN"/>
    <property type="match status" value="1"/>
</dbReference>
<evidence type="ECO:0000256" key="1">
    <source>
        <dbReference type="SAM" id="MobiDB-lite"/>
    </source>
</evidence>
<dbReference type="Proteomes" id="UP001176940">
    <property type="component" value="Unassembled WGS sequence"/>
</dbReference>
<feature type="domain" description="VWFA" evidence="2">
    <location>
        <begin position="109"/>
        <end position="137"/>
    </location>
</feature>
<feature type="compositionally biased region" description="Basic and acidic residues" evidence="1">
    <location>
        <begin position="18"/>
        <end position="29"/>
    </location>
</feature>
<dbReference type="Gene3D" id="3.40.50.410">
    <property type="entry name" value="von Willebrand factor, type A domain"/>
    <property type="match status" value="1"/>
</dbReference>
<accession>A0ABN9M3E3</accession>
<dbReference type="SUPFAM" id="SSF53300">
    <property type="entry name" value="vWA-like"/>
    <property type="match status" value="1"/>
</dbReference>
<protein>
    <recommendedName>
        <fullName evidence="2">VWFA domain-containing protein</fullName>
    </recommendedName>
</protein>
<dbReference type="InterPro" id="IPR052229">
    <property type="entry name" value="Collagen-VI/PIF"/>
</dbReference>
<comment type="caution">
    <text evidence="3">The sequence shown here is derived from an EMBL/GenBank/DDBJ whole genome shotgun (WGS) entry which is preliminary data.</text>
</comment>
<dbReference type="Pfam" id="PF00092">
    <property type="entry name" value="VWA"/>
    <property type="match status" value="1"/>
</dbReference>
<evidence type="ECO:0000313" key="3">
    <source>
        <dbReference type="EMBL" id="CAJ0957888.1"/>
    </source>
</evidence>
<sequence length="166" mass="17728">MGPRPGVAVTSPLSQIPDLREQGTDRGRASDAASSVRGAPGNTDGPAKRPVPTVHGPRLTTLIEKTTTAQPVERLPQTTLSQMSKFTSAAARGTSGFVSEPVCAKVKADIVFLVDESSSIGSGNFNKVKDFLYRIVSYFPKIGPQGTQASYLTIHYCFKCENTIIL</sequence>
<evidence type="ECO:0000313" key="4">
    <source>
        <dbReference type="Proteomes" id="UP001176940"/>
    </source>
</evidence>
<keyword evidence="4" id="KW-1185">Reference proteome</keyword>
<organism evidence="3 4">
    <name type="scientific">Ranitomeya imitator</name>
    <name type="common">mimic poison frog</name>
    <dbReference type="NCBI Taxonomy" id="111125"/>
    <lineage>
        <taxon>Eukaryota</taxon>
        <taxon>Metazoa</taxon>
        <taxon>Chordata</taxon>
        <taxon>Craniata</taxon>
        <taxon>Vertebrata</taxon>
        <taxon>Euteleostomi</taxon>
        <taxon>Amphibia</taxon>
        <taxon>Batrachia</taxon>
        <taxon>Anura</taxon>
        <taxon>Neobatrachia</taxon>
        <taxon>Hyloidea</taxon>
        <taxon>Dendrobatidae</taxon>
        <taxon>Dendrobatinae</taxon>
        <taxon>Ranitomeya</taxon>
    </lineage>
</organism>
<name>A0ABN9M3E3_9NEOB</name>
<gene>
    <name evidence="3" type="ORF">RIMI_LOCUS16082061</name>
</gene>
<dbReference type="InterPro" id="IPR002035">
    <property type="entry name" value="VWF_A"/>
</dbReference>
<dbReference type="PROSITE" id="PS50234">
    <property type="entry name" value="VWFA"/>
    <property type="match status" value="1"/>
</dbReference>
<feature type="region of interest" description="Disordered" evidence="1">
    <location>
        <begin position="1"/>
        <end position="55"/>
    </location>
</feature>
<proteinExistence type="predicted"/>
<dbReference type="InterPro" id="IPR036465">
    <property type="entry name" value="vWFA_dom_sf"/>
</dbReference>